<keyword evidence="6" id="KW-0456">Lyase</keyword>
<dbReference type="GO" id="GO:0005737">
    <property type="term" value="C:cytoplasm"/>
    <property type="evidence" value="ECO:0007669"/>
    <property type="project" value="TreeGrafter"/>
</dbReference>
<dbReference type="PIRSF" id="PIRSF001500">
    <property type="entry name" value="Chor_mut_pdt_Ppr"/>
    <property type="match status" value="1"/>
</dbReference>
<dbReference type="PANTHER" id="PTHR21022:SF19">
    <property type="entry name" value="PREPHENATE DEHYDRATASE-RELATED"/>
    <property type="match status" value="1"/>
</dbReference>
<dbReference type="Gene3D" id="3.30.70.260">
    <property type="match status" value="1"/>
</dbReference>
<evidence type="ECO:0000259" key="7">
    <source>
        <dbReference type="PROSITE" id="PS51171"/>
    </source>
</evidence>
<evidence type="ECO:0000256" key="2">
    <source>
        <dbReference type="ARBA" id="ARBA00013147"/>
    </source>
</evidence>
<name>A0A1D2VH45_9ASCO</name>
<comment type="pathway">
    <text evidence="1">Amino-acid biosynthesis; L-phenylalanine biosynthesis; phenylpyruvate from prephenate: step 1/1.</text>
</comment>
<feature type="domain" description="ACT" evidence="8">
    <location>
        <begin position="235"/>
        <end position="320"/>
    </location>
</feature>
<dbReference type="SUPFAM" id="SSF55021">
    <property type="entry name" value="ACT-like"/>
    <property type="match status" value="1"/>
</dbReference>
<dbReference type="STRING" id="1344418.A0A1D2VH45"/>
<dbReference type="RefSeq" id="XP_020047120.1">
    <property type="nucleotide sequence ID" value="XM_020190603.1"/>
</dbReference>
<proteinExistence type="predicted"/>
<dbReference type="InterPro" id="IPR001086">
    <property type="entry name" value="Preph_deHydtase"/>
</dbReference>
<dbReference type="PROSITE" id="PS51171">
    <property type="entry name" value="PREPHENATE_DEHYDR_3"/>
    <property type="match status" value="1"/>
</dbReference>
<dbReference type="SUPFAM" id="SSF53850">
    <property type="entry name" value="Periplasmic binding protein-like II"/>
    <property type="match status" value="1"/>
</dbReference>
<dbReference type="UniPathway" id="UPA00121">
    <property type="reaction ID" value="UER00345"/>
</dbReference>
<dbReference type="InterPro" id="IPR045865">
    <property type="entry name" value="ACT-like_dom_sf"/>
</dbReference>
<dbReference type="GeneID" id="30964239"/>
<dbReference type="InParanoid" id="A0A1D2VH45"/>
<dbReference type="CDD" id="cd04905">
    <property type="entry name" value="ACT_CM-PDT"/>
    <property type="match status" value="1"/>
</dbReference>
<evidence type="ECO:0000259" key="8">
    <source>
        <dbReference type="PROSITE" id="PS51671"/>
    </source>
</evidence>
<reference evidence="10" key="1">
    <citation type="submission" date="2016-05" db="EMBL/GenBank/DDBJ databases">
        <title>Comparative genomics of biotechnologically important yeasts.</title>
        <authorList>
            <consortium name="DOE Joint Genome Institute"/>
            <person name="Riley R."/>
            <person name="Haridas S."/>
            <person name="Wolfe K.H."/>
            <person name="Lopes M.R."/>
            <person name="Hittinger C.T."/>
            <person name="Goker M."/>
            <person name="Salamov A."/>
            <person name="Wisecaver J."/>
            <person name="Long T.M."/>
            <person name="Aerts A.L."/>
            <person name="Barry K."/>
            <person name="Choi C."/>
            <person name="Clum A."/>
            <person name="Coughlan A.Y."/>
            <person name="Deshpande S."/>
            <person name="Douglass A.P."/>
            <person name="Hanson S.J."/>
            <person name="Klenk H.-P."/>
            <person name="Labutti K."/>
            <person name="Lapidus A."/>
            <person name="Lindquist E."/>
            <person name="Lipzen A."/>
            <person name="Meier-Kolthoff J.P."/>
            <person name="Ohm R.A."/>
            <person name="Otillar R.P."/>
            <person name="Pangilinan J."/>
            <person name="Peng Y."/>
            <person name="Rokas A."/>
            <person name="Rosa C.A."/>
            <person name="Scheuner C."/>
            <person name="Sibirny A.A."/>
            <person name="Slot J.C."/>
            <person name="Stielow J.B."/>
            <person name="Sun H."/>
            <person name="Kurtzman C.P."/>
            <person name="Blackwell M."/>
            <person name="Grigoriev I.V."/>
            <person name="Jeffries T.W."/>
        </authorList>
    </citation>
    <scope>NUCLEOTIDE SEQUENCE [LARGE SCALE GENOMIC DNA]</scope>
    <source>
        <strain evidence="10">DSM 1968</strain>
    </source>
</reference>
<dbReference type="GO" id="GO:0009094">
    <property type="term" value="P:L-phenylalanine biosynthetic process"/>
    <property type="evidence" value="ECO:0007669"/>
    <property type="project" value="UniProtKB-UniPathway"/>
</dbReference>
<dbReference type="PANTHER" id="PTHR21022">
    <property type="entry name" value="PREPHENATE DEHYDRATASE P PROTEIN"/>
    <property type="match status" value="1"/>
</dbReference>
<evidence type="ECO:0000256" key="5">
    <source>
        <dbReference type="ARBA" id="ARBA00023222"/>
    </source>
</evidence>
<dbReference type="Pfam" id="PF00800">
    <property type="entry name" value="PDT"/>
    <property type="match status" value="1"/>
</dbReference>
<keyword evidence="10" id="KW-1185">Reference proteome</keyword>
<keyword evidence="3" id="KW-0028">Amino-acid biosynthesis</keyword>
<evidence type="ECO:0000256" key="3">
    <source>
        <dbReference type="ARBA" id="ARBA00022605"/>
    </source>
</evidence>
<gene>
    <name evidence="9" type="ORF">ASCRUDRAFT_35394</name>
</gene>
<dbReference type="Proteomes" id="UP000095038">
    <property type="component" value="Unassembled WGS sequence"/>
</dbReference>
<evidence type="ECO:0000256" key="1">
    <source>
        <dbReference type="ARBA" id="ARBA00004741"/>
    </source>
</evidence>
<feature type="domain" description="Prephenate dehydratase" evidence="7">
    <location>
        <begin position="11"/>
        <end position="206"/>
    </location>
</feature>
<accession>A0A1D2VH45</accession>
<protein>
    <recommendedName>
        <fullName evidence="2">prephenate dehydratase</fullName>
        <ecNumber evidence="2">4.2.1.51</ecNumber>
    </recommendedName>
</protein>
<dbReference type="EC" id="4.2.1.51" evidence="2"/>
<sequence>MTSPETVKTIKVAYLGPPGTFSHQAAIQKFSKFSKNFKVEYIPQRTIGDCFNVIANNTDQINYSVLPFENSTNGSVVLSYDLFRDYFIKKRPNNDILKQKVRVVGEEFVTICHNLITNQKDLSKIKKIYTHPQVWTQCNKFLNGLNFEKIDTSSTSKAAELIKNTDQDDCAAIGSLISSQVHNVPILYNNIEDDSNNTTRFLILTNDNEVSNDDGISNEKFLNDYQLGNKFISLIVFNIENSKVGSLSKILTIFNKFKLNIATINSRPSNLAKWQYVFFFEIFSNSNVNSANNNANNIENNLEILKELKENCIDFEILGSFKRNEKYYQSAVNFKC</sequence>
<evidence type="ECO:0000313" key="9">
    <source>
        <dbReference type="EMBL" id="ODV60813.1"/>
    </source>
</evidence>
<dbReference type="EMBL" id="KV454481">
    <property type="protein sequence ID" value="ODV60813.1"/>
    <property type="molecule type" value="Genomic_DNA"/>
</dbReference>
<evidence type="ECO:0000256" key="4">
    <source>
        <dbReference type="ARBA" id="ARBA00023141"/>
    </source>
</evidence>
<dbReference type="OrthoDB" id="983542at2759"/>
<dbReference type="PROSITE" id="PS51671">
    <property type="entry name" value="ACT"/>
    <property type="match status" value="1"/>
</dbReference>
<organism evidence="9 10">
    <name type="scientific">Ascoidea rubescens DSM 1968</name>
    <dbReference type="NCBI Taxonomy" id="1344418"/>
    <lineage>
        <taxon>Eukaryota</taxon>
        <taxon>Fungi</taxon>
        <taxon>Dikarya</taxon>
        <taxon>Ascomycota</taxon>
        <taxon>Saccharomycotina</taxon>
        <taxon>Saccharomycetes</taxon>
        <taxon>Ascoideaceae</taxon>
        <taxon>Ascoidea</taxon>
    </lineage>
</organism>
<dbReference type="InterPro" id="IPR002912">
    <property type="entry name" value="ACT_dom"/>
</dbReference>
<dbReference type="FunCoup" id="A0A1D2VH45">
    <property type="interactions" value="138"/>
</dbReference>
<dbReference type="InterPro" id="IPR008242">
    <property type="entry name" value="Chor_mutase/pphenate_deHydtase"/>
</dbReference>
<dbReference type="AlphaFoldDB" id="A0A1D2VH45"/>
<dbReference type="GO" id="GO:0004664">
    <property type="term" value="F:prephenate dehydratase activity"/>
    <property type="evidence" value="ECO:0007669"/>
    <property type="project" value="UniProtKB-EC"/>
</dbReference>
<dbReference type="CDD" id="cd13532">
    <property type="entry name" value="PBP2_PDT_like"/>
    <property type="match status" value="1"/>
</dbReference>
<evidence type="ECO:0000256" key="6">
    <source>
        <dbReference type="ARBA" id="ARBA00023239"/>
    </source>
</evidence>
<dbReference type="Gene3D" id="3.40.190.10">
    <property type="entry name" value="Periplasmic binding protein-like II"/>
    <property type="match status" value="2"/>
</dbReference>
<keyword evidence="5" id="KW-0584">Phenylalanine biosynthesis</keyword>
<keyword evidence="4" id="KW-0057">Aromatic amino acid biosynthesis</keyword>
<evidence type="ECO:0000313" key="10">
    <source>
        <dbReference type="Proteomes" id="UP000095038"/>
    </source>
</evidence>